<dbReference type="GO" id="GO:0008270">
    <property type="term" value="F:zinc ion binding"/>
    <property type="evidence" value="ECO:0007669"/>
    <property type="project" value="UniProtKB-KW"/>
</dbReference>
<name>A0A7S3K612_9STRA</name>
<keyword evidence="4 11" id="KW-0227">DNA damage</keyword>
<sequence length="273" mass="30166">MTADGPNVLGIILEASPQAAVSCMSKDYVHVIEAVTTLASVHMTSYRNGEIVILAALPGKTKVLYLSDKGRTMSDMRSIILERLHNEIILYTNSTRGSRAVCLDMAISRFLLHINNRKRVIELISALSTITGKRVIIFKVTDDVPGQYNATMNSIFAAKQCKIAIDACVLTDKASLFLKQATHLTRGIFVHLPSKVSAPDFHATILTVFSAQARSSLRLPVLDDIDQRPACRCHYPPHLRDHGWVCTRCFSVYCDSQLVCSCQKAGEQVLYSP</sequence>
<keyword evidence="7 11" id="KW-0805">Transcription regulation</keyword>
<evidence type="ECO:0000256" key="10">
    <source>
        <dbReference type="ARBA" id="ARBA00023242"/>
    </source>
</evidence>
<keyword evidence="5 11" id="KW-0863">Zinc-finger</keyword>
<evidence type="ECO:0000256" key="11">
    <source>
        <dbReference type="RuleBase" id="RU368090"/>
    </source>
</evidence>
<gene>
    <name evidence="12" type="ORF">ALAG00032_LOCUS14152</name>
</gene>
<dbReference type="GO" id="GO:0006355">
    <property type="term" value="P:regulation of DNA-templated transcription"/>
    <property type="evidence" value="ECO:0007669"/>
    <property type="project" value="InterPro"/>
</dbReference>
<dbReference type="InterPro" id="IPR004600">
    <property type="entry name" value="TFIIH_Tfb4/GTF2H3"/>
</dbReference>
<keyword evidence="8 11" id="KW-0804">Transcription</keyword>
<dbReference type="AlphaFoldDB" id="A0A7S3K612"/>
<evidence type="ECO:0000256" key="2">
    <source>
        <dbReference type="ARBA" id="ARBA00005273"/>
    </source>
</evidence>
<evidence type="ECO:0000256" key="4">
    <source>
        <dbReference type="ARBA" id="ARBA00022763"/>
    </source>
</evidence>
<dbReference type="PANTHER" id="PTHR12831">
    <property type="entry name" value="TRANSCRIPTION INITIATION FACTOR IIH TFIIH , POLYPEPTIDE 3-RELATED"/>
    <property type="match status" value="1"/>
</dbReference>
<evidence type="ECO:0000256" key="8">
    <source>
        <dbReference type="ARBA" id="ARBA00023163"/>
    </source>
</evidence>
<evidence type="ECO:0000256" key="6">
    <source>
        <dbReference type="ARBA" id="ARBA00022833"/>
    </source>
</evidence>
<keyword evidence="10 11" id="KW-0539">Nucleus</keyword>
<dbReference type="GO" id="GO:0005675">
    <property type="term" value="C:transcription factor TFIIH holo complex"/>
    <property type="evidence" value="ECO:0007669"/>
    <property type="project" value="UniProtKB-UniRule"/>
</dbReference>
<evidence type="ECO:0000256" key="3">
    <source>
        <dbReference type="ARBA" id="ARBA00022723"/>
    </source>
</evidence>
<dbReference type="Gene3D" id="3.40.50.410">
    <property type="entry name" value="von Willebrand factor, type A domain"/>
    <property type="match status" value="1"/>
</dbReference>
<dbReference type="InterPro" id="IPR036465">
    <property type="entry name" value="vWFA_dom_sf"/>
</dbReference>
<keyword evidence="9 11" id="KW-0234">DNA repair</keyword>
<accession>A0A7S3K612</accession>
<evidence type="ECO:0000256" key="7">
    <source>
        <dbReference type="ARBA" id="ARBA00023015"/>
    </source>
</evidence>
<evidence type="ECO:0000256" key="5">
    <source>
        <dbReference type="ARBA" id="ARBA00022771"/>
    </source>
</evidence>
<proteinExistence type="inferred from homology"/>
<evidence type="ECO:0000256" key="9">
    <source>
        <dbReference type="ARBA" id="ARBA00023204"/>
    </source>
</evidence>
<comment type="subcellular location">
    <subcellularLocation>
        <location evidence="1 11">Nucleus</location>
    </subcellularLocation>
</comment>
<dbReference type="GO" id="GO:0000439">
    <property type="term" value="C:transcription factor TFIIH core complex"/>
    <property type="evidence" value="ECO:0007669"/>
    <property type="project" value="UniProtKB-UniRule"/>
</dbReference>
<keyword evidence="6 11" id="KW-0862">Zinc</keyword>
<dbReference type="EMBL" id="HBIJ01021813">
    <property type="protein sequence ID" value="CAE0373351.1"/>
    <property type="molecule type" value="Transcribed_RNA"/>
</dbReference>
<dbReference type="GO" id="GO:0006289">
    <property type="term" value="P:nucleotide-excision repair"/>
    <property type="evidence" value="ECO:0007669"/>
    <property type="project" value="UniProtKB-UniRule"/>
</dbReference>
<dbReference type="PANTHER" id="PTHR12831:SF0">
    <property type="entry name" value="GENERAL TRANSCRIPTION FACTOR IIH SUBUNIT 3"/>
    <property type="match status" value="1"/>
</dbReference>
<organism evidence="12">
    <name type="scientific">Aureoumbra lagunensis</name>
    <dbReference type="NCBI Taxonomy" id="44058"/>
    <lineage>
        <taxon>Eukaryota</taxon>
        <taxon>Sar</taxon>
        <taxon>Stramenopiles</taxon>
        <taxon>Ochrophyta</taxon>
        <taxon>Pelagophyceae</taxon>
        <taxon>Pelagomonadales</taxon>
        <taxon>Aureoumbra</taxon>
    </lineage>
</organism>
<evidence type="ECO:0000256" key="1">
    <source>
        <dbReference type="ARBA" id="ARBA00004123"/>
    </source>
</evidence>
<dbReference type="Pfam" id="PF03850">
    <property type="entry name" value="Tfb4"/>
    <property type="match status" value="1"/>
</dbReference>
<comment type="similarity">
    <text evidence="2 11">Belongs to the TFB4 family.</text>
</comment>
<protein>
    <submittedName>
        <fullName evidence="12">Uncharacterized protein</fullName>
    </submittedName>
</protein>
<evidence type="ECO:0000313" key="12">
    <source>
        <dbReference type="EMBL" id="CAE0373351.1"/>
    </source>
</evidence>
<keyword evidence="3 11" id="KW-0479">Metal-binding</keyword>
<reference evidence="12" key="1">
    <citation type="submission" date="2021-01" db="EMBL/GenBank/DDBJ databases">
        <authorList>
            <person name="Corre E."/>
            <person name="Pelletier E."/>
            <person name="Niang G."/>
            <person name="Scheremetjew M."/>
            <person name="Finn R."/>
            <person name="Kale V."/>
            <person name="Holt S."/>
            <person name="Cochrane G."/>
            <person name="Meng A."/>
            <person name="Brown T."/>
            <person name="Cohen L."/>
        </authorList>
    </citation>
    <scope>NUCLEOTIDE SEQUENCE</scope>
    <source>
        <strain evidence="12">CCMP1510</strain>
    </source>
</reference>